<keyword evidence="5" id="KW-1185">Reference proteome</keyword>
<proteinExistence type="inferred from homology"/>
<dbReference type="PROSITE" id="PS51752">
    <property type="entry name" value="JACALIN_LECTIN"/>
    <property type="match status" value="2"/>
</dbReference>
<feature type="domain" description="Jacalin-type lectin" evidence="3">
    <location>
        <begin position="1"/>
        <end position="140"/>
    </location>
</feature>
<reference evidence="4" key="1">
    <citation type="journal article" date="2017" name="Nature">
        <title>The genome of Chenopodium quinoa.</title>
        <authorList>
            <person name="Jarvis D.E."/>
            <person name="Ho Y.S."/>
            <person name="Lightfoot D.J."/>
            <person name="Schmoeckel S.M."/>
            <person name="Li B."/>
            <person name="Borm T.J.A."/>
            <person name="Ohyanagi H."/>
            <person name="Mineta K."/>
            <person name="Michell C.T."/>
            <person name="Saber N."/>
            <person name="Kharbatia N.M."/>
            <person name="Rupper R.R."/>
            <person name="Sharp A.R."/>
            <person name="Dally N."/>
            <person name="Boughton B.A."/>
            <person name="Woo Y.H."/>
            <person name="Gao G."/>
            <person name="Schijlen E.G.W.M."/>
            <person name="Guo X."/>
            <person name="Momin A.A."/>
            <person name="Negrao S."/>
            <person name="Al-Babili S."/>
            <person name="Gehring C."/>
            <person name="Roessner U."/>
            <person name="Jung C."/>
            <person name="Murphy K."/>
            <person name="Arold S.T."/>
            <person name="Gojobori T."/>
            <person name="van der Linden C.G."/>
            <person name="van Loo E.N."/>
            <person name="Jellen E.N."/>
            <person name="Maughan P.J."/>
            <person name="Tester M."/>
        </authorList>
    </citation>
    <scope>NUCLEOTIDE SEQUENCE [LARGE SCALE GENOMIC DNA]</scope>
    <source>
        <strain evidence="4">cv. PI 614886</strain>
    </source>
</reference>
<evidence type="ECO:0000313" key="5">
    <source>
        <dbReference type="Proteomes" id="UP000596660"/>
    </source>
</evidence>
<dbReference type="Proteomes" id="UP000596660">
    <property type="component" value="Unplaced"/>
</dbReference>
<comment type="similarity">
    <text evidence="1">Belongs to the jacalin lectin family.</text>
</comment>
<keyword evidence="2" id="KW-0430">Lectin</keyword>
<dbReference type="EnsemblPlants" id="AUR62041158-RA">
    <property type="protein sequence ID" value="AUR62041158-RA:cds"/>
    <property type="gene ID" value="AUR62041158"/>
</dbReference>
<dbReference type="Gene3D" id="2.100.10.30">
    <property type="entry name" value="Jacalin-like lectin domain"/>
    <property type="match status" value="2"/>
</dbReference>
<dbReference type="SUPFAM" id="SSF51101">
    <property type="entry name" value="Mannose-binding lectins"/>
    <property type="match status" value="2"/>
</dbReference>
<feature type="domain" description="Jacalin-type lectin" evidence="3">
    <location>
        <begin position="142"/>
        <end position="223"/>
    </location>
</feature>
<dbReference type="Pfam" id="PF01419">
    <property type="entry name" value="Jacalin"/>
    <property type="match status" value="2"/>
</dbReference>
<evidence type="ECO:0000313" key="4">
    <source>
        <dbReference type="EnsemblPlants" id="AUR62041158-RA:cds"/>
    </source>
</evidence>
<dbReference type="PANTHER" id="PTHR46506">
    <property type="entry name" value="OS05G0143600 PROTEIN"/>
    <property type="match status" value="1"/>
</dbReference>
<evidence type="ECO:0000256" key="1">
    <source>
        <dbReference type="ARBA" id="ARBA00006568"/>
    </source>
</evidence>
<accession>A0A803N695</accession>
<dbReference type="InterPro" id="IPR001229">
    <property type="entry name" value="Jacalin-like_lectin_dom"/>
</dbReference>
<dbReference type="Gramene" id="AUR62041158-RA">
    <property type="protein sequence ID" value="AUR62041158-RA:cds"/>
    <property type="gene ID" value="AUR62041158"/>
</dbReference>
<name>A0A803N695_CHEQI</name>
<organism evidence="4 5">
    <name type="scientific">Chenopodium quinoa</name>
    <name type="common">Quinoa</name>
    <dbReference type="NCBI Taxonomy" id="63459"/>
    <lineage>
        <taxon>Eukaryota</taxon>
        <taxon>Viridiplantae</taxon>
        <taxon>Streptophyta</taxon>
        <taxon>Embryophyta</taxon>
        <taxon>Tracheophyta</taxon>
        <taxon>Spermatophyta</taxon>
        <taxon>Magnoliopsida</taxon>
        <taxon>eudicotyledons</taxon>
        <taxon>Gunneridae</taxon>
        <taxon>Pentapetalae</taxon>
        <taxon>Caryophyllales</taxon>
        <taxon>Chenopodiaceae</taxon>
        <taxon>Chenopodioideae</taxon>
        <taxon>Atripliceae</taxon>
        <taxon>Chenopodium</taxon>
    </lineage>
</organism>
<dbReference type="AlphaFoldDB" id="A0A803N695"/>
<dbReference type="GO" id="GO:0030246">
    <property type="term" value="F:carbohydrate binding"/>
    <property type="evidence" value="ECO:0007669"/>
    <property type="project" value="UniProtKB-KW"/>
</dbReference>
<dbReference type="InterPro" id="IPR036404">
    <property type="entry name" value="Jacalin-like_lectin_dom_sf"/>
</dbReference>
<evidence type="ECO:0000259" key="3">
    <source>
        <dbReference type="PROSITE" id="PS51752"/>
    </source>
</evidence>
<dbReference type="SMART" id="SM00915">
    <property type="entry name" value="Jacalin"/>
    <property type="match status" value="1"/>
</dbReference>
<sequence>MAAPINNWSFQLKDDQVITKIMIRHGFIVDGIGFEITGSVGKTVEWFTGSGGSLSEIPLSVGEKITHISGSTGTYYEEICITTIKIYTTLRPEGYGPYGEARAANNVTPFSTPLALDGSIVGFLGSNGQYLNSIGIYNAIDLDEKEYMTQVSGEYGKYFNQDIRIASITIYTNLKVYGPYGRGEQVTEAKPFSTPVPLEGTTIFGFNGSYGTYLNSIGLSDKYKKVDTYGPFGRA</sequence>
<reference evidence="4" key="2">
    <citation type="submission" date="2021-03" db="UniProtKB">
        <authorList>
            <consortium name="EnsemblPlants"/>
        </authorList>
    </citation>
    <scope>IDENTIFICATION</scope>
</reference>
<protein>
    <recommendedName>
        <fullName evidence="3">Jacalin-type lectin domain-containing protein</fullName>
    </recommendedName>
</protein>
<evidence type="ECO:0000256" key="2">
    <source>
        <dbReference type="ARBA" id="ARBA00022734"/>
    </source>
</evidence>